<dbReference type="GO" id="GO:0020037">
    <property type="term" value="F:heme binding"/>
    <property type="evidence" value="ECO:0007669"/>
    <property type="project" value="InterPro"/>
</dbReference>
<protein>
    <submittedName>
        <fullName evidence="5">Putative cytochrome p450 97b3</fullName>
    </submittedName>
</protein>
<keyword evidence="6" id="KW-1185">Reference proteome</keyword>
<dbReference type="InterPro" id="IPR050121">
    <property type="entry name" value="Cytochrome_P450_monoxygenase"/>
</dbReference>
<sequence>MFFPPKNNSLLMGQYFYVSKRTLCEPYRDWIEHIDNDGLIRYKFILNSERLLPTSPKALTEVLVSKNYDFEKPIQLRLALGKVIGQGIILQEDADHKHQRKHMGPAFSTAHIKALYPVFWSKAKELADELASNVTRSSSDGELSPEIDVGEWAARATLDIIGIAAMGQDFGCIRDPENELSTCYRNLRNVLLAKTKPGVKMLLSLLFSSGDLRLIKGNDDGLDAGGASVRRIARDQVQKKREACKEGLSPGIDILSILLQSDAFSDEELVDQAMTLLMAGHETTAASITWAMYALCRFPEVQSRLRREIFETFPTLTHGQTGDDNMGAKEMIDRLPYLSAVCNEVLRLYPPGPRTIRMANKDTTILGQHVPKGTPVIVSPWAINA</sequence>
<dbReference type="GO" id="GO:0005506">
    <property type="term" value="F:iron ion binding"/>
    <property type="evidence" value="ECO:0007669"/>
    <property type="project" value="InterPro"/>
</dbReference>
<dbReference type="Pfam" id="PF00067">
    <property type="entry name" value="p450"/>
    <property type="match status" value="1"/>
</dbReference>
<dbReference type="AlphaFoldDB" id="A0A0G2FG78"/>
<reference evidence="5 6" key="1">
    <citation type="submission" date="2015-05" db="EMBL/GenBank/DDBJ databases">
        <title>Distinctive expansion of gene families associated with plant cell wall degradation and secondary metabolism in the genomes of grapevine trunk pathogens.</title>
        <authorList>
            <person name="Lawrence D.P."/>
            <person name="Travadon R."/>
            <person name="Rolshausen P.E."/>
            <person name="Baumgartner K."/>
        </authorList>
    </citation>
    <scope>NUCLEOTIDE SEQUENCE [LARGE SCALE GENOMIC DNA]</scope>
    <source>
        <strain evidence="5">DA912</strain>
    </source>
</reference>
<keyword evidence="2" id="KW-0349">Heme</keyword>
<evidence type="ECO:0000256" key="1">
    <source>
        <dbReference type="ARBA" id="ARBA00010617"/>
    </source>
</evidence>
<dbReference type="GO" id="GO:0016705">
    <property type="term" value="F:oxidoreductase activity, acting on paired donors, with incorporation or reduction of molecular oxygen"/>
    <property type="evidence" value="ECO:0007669"/>
    <property type="project" value="InterPro"/>
</dbReference>
<proteinExistence type="inferred from homology"/>
<evidence type="ECO:0000313" key="5">
    <source>
        <dbReference type="EMBL" id="KKY33502.1"/>
    </source>
</evidence>
<name>A0A0G2FG78_9PEZI</name>
<comment type="similarity">
    <text evidence="1">Belongs to the cytochrome P450 family.</text>
</comment>
<dbReference type="PRINTS" id="PR00463">
    <property type="entry name" value="EP450I"/>
</dbReference>
<dbReference type="InterPro" id="IPR001128">
    <property type="entry name" value="Cyt_P450"/>
</dbReference>
<dbReference type="PRINTS" id="PR00385">
    <property type="entry name" value="P450"/>
</dbReference>
<dbReference type="OrthoDB" id="1470350at2759"/>
<dbReference type="EMBL" id="LCUC01000243">
    <property type="protein sequence ID" value="KKY33502.1"/>
    <property type="molecule type" value="Genomic_DNA"/>
</dbReference>
<dbReference type="GO" id="GO:0004497">
    <property type="term" value="F:monooxygenase activity"/>
    <property type="evidence" value="ECO:0007669"/>
    <property type="project" value="InterPro"/>
</dbReference>
<dbReference type="PANTHER" id="PTHR24305">
    <property type="entry name" value="CYTOCHROME P450"/>
    <property type="match status" value="1"/>
</dbReference>
<evidence type="ECO:0000256" key="3">
    <source>
        <dbReference type="ARBA" id="ARBA00022723"/>
    </source>
</evidence>
<dbReference type="Gene3D" id="1.10.630.10">
    <property type="entry name" value="Cytochrome P450"/>
    <property type="match status" value="1"/>
</dbReference>
<evidence type="ECO:0000256" key="4">
    <source>
        <dbReference type="ARBA" id="ARBA00023004"/>
    </source>
</evidence>
<reference evidence="5 6" key="2">
    <citation type="submission" date="2015-05" db="EMBL/GenBank/DDBJ databases">
        <authorList>
            <person name="Morales-Cruz A."/>
            <person name="Amrine K.C."/>
            <person name="Cantu D."/>
        </authorList>
    </citation>
    <scope>NUCLEOTIDE SEQUENCE [LARGE SCALE GENOMIC DNA]</scope>
    <source>
        <strain evidence="5">DA912</strain>
    </source>
</reference>
<gene>
    <name evidence="5" type="ORF">UCDDA912_g06543</name>
</gene>
<accession>A0A0G2FG78</accession>
<dbReference type="InterPro" id="IPR036396">
    <property type="entry name" value="Cyt_P450_sf"/>
</dbReference>
<organism evidence="5 6">
    <name type="scientific">Diaporthe ampelina</name>
    <dbReference type="NCBI Taxonomy" id="1214573"/>
    <lineage>
        <taxon>Eukaryota</taxon>
        <taxon>Fungi</taxon>
        <taxon>Dikarya</taxon>
        <taxon>Ascomycota</taxon>
        <taxon>Pezizomycotina</taxon>
        <taxon>Sordariomycetes</taxon>
        <taxon>Sordariomycetidae</taxon>
        <taxon>Diaporthales</taxon>
        <taxon>Diaporthaceae</taxon>
        <taxon>Diaporthe</taxon>
    </lineage>
</organism>
<dbReference type="Proteomes" id="UP000034680">
    <property type="component" value="Unassembled WGS sequence"/>
</dbReference>
<dbReference type="STRING" id="1214573.A0A0G2FG78"/>
<keyword evidence="4" id="KW-0408">Iron</keyword>
<evidence type="ECO:0000313" key="6">
    <source>
        <dbReference type="Proteomes" id="UP000034680"/>
    </source>
</evidence>
<comment type="caution">
    <text evidence="5">The sequence shown here is derived from an EMBL/GenBank/DDBJ whole genome shotgun (WGS) entry which is preliminary data.</text>
</comment>
<dbReference type="SUPFAM" id="SSF48264">
    <property type="entry name" value="Cytochrome P450"/>
    <property type="match status" value="1"/>
</dbReference>
<dbReference type="InterPro" id="IPR002401">
    <property type="entry name" value="Cyt_P450_E_grp-I"/>
</dbReference>
<dbReference type="PANTHER" id="PTHR24305:SF166">
    <property type="entry name" value="CYTOCHROME P450 12A4, MITOCHONDRIAL-RELATED"/>
    <property type="match status" value="1"/>
</dbReference>
<evidence type="ECO:0000256" key="2">
    <source>
        <dbReference type="ARBA" id="ARBA00022617"/>
    </source>
</evidence>
<keyword evidence="3" id="KW-0479">Metal-binding</keyword>